<evidence type="ECO:0000313" key="2">
    <source>
        <dbReference type="EMBL" id="KAK3026327.1"/>
    </source>
</evidence>
<proteinExistence type="predicted"/>
<accession>A0AA89B6H5</accession>
<feature type="compositionally biased region" description="Basic residues" evidence="1">
    <location>
        <begin position="41"/>
        <end position="67"/>
    </location>
</feature>
<keyword evidence="3" id="KW-1185">Reference proteome</keyword>
<organism evidence="2 3">
    <name type="scientific">Escallonia herrerae</name>
    <dbReference type="NCBI Taxonomy" id="1293975"/>
    <lineage>
        <taxon>Eukaryota</taxon>
        <taxon>Viridiplantae</taxon>
        <taxon>Streptophyta</taxon>
        <taxon>Embryophyta</taxon>
        <taxon>Tracheophyta</taxon>
        <taxon>Spermatophyta</taxon>
        <taxon>Magnoliopsida</taxon>
        <taxon>eudicotyledons</taxon>
        <taxon>Gunneridae</taxon>
        <taxon>Pentapetalae</taxon>
        <taxon>asterids</taxon>
        <taxon>campanulids</taxon>
        <taxon>Escalloniales</taxon>
        <taxon>Escalloniaceae</taxon>
        <taxon>Escallonia</taxon>
    </lineage>
</organism>
<dbReference type="Proteomes" id="UP001188597">
    <property type="component" value="Unassembled WGS sequence"/>
</dbReference>
<dbReference type="EMBL" id="JAVXUP010000505">
    <property type="protein sequence ID" value="KAK3026327.1"/>
    <property type="molecule type" value="Genomic_DNA"/>
</dbReference>
<gene>
    <name evidence="2" type="ORF">RJ639_041376</name>
</gene>
<reference evidence="2" key="1">
    <citation type="submission" date="2022-12" db="EMBL/GenBank/DDBJ databases">
        <title>Draft genome assemblies for two species of Escallonia (Escalloniales).</title>
        <authorList>
            <person name="Chanderbali A."/>
            <person name="Dervinis C."/>
            <person name="Anghel I."/>
            <person name="Soltis D."/>
            <person name="Soltis P."/>
            <person name="Zapata F."/>
        </authorList>
    </citation>
    <scope>NUCLEOTIDE SEQUENCE</scope>
    <source>
        <strain evidence="2">UCBG64.0493</strain>
        <tissue evidence="2">Leaf</tissue>
    </source>
</reference>
<feature type="region of interest" description="Disordered" evidence="1">
    <location>
        <begin position="25"/>
        <end position="77"/>
    </location>
</feature>
<feature type="compositionally biased region" description="Basic and acidic residues" evidence="1">
    <location>
        <begin position="25"/>
        <end position="40"/>
    </location>
</feature>
<protein>
    <submittedName>
        <fullName evidence="2">Uncharacterized protein</fullName>
    </submittedName>
</protein>
<comment type="caution">
    <text evidence="2">The sequence shown here is derived from an EMBL/GenBank/DDBJ whole genome shotgun (WGS) entry which is preliminary data.</text>
</comment>
<evidence type="ECO:0000256" key="1">
    <source>
        <dbReference type="SAM" id="MobiDB-lite"/>
    </source>
</evidence>
<evidence type="ECO:0000313" key="3">
    <source>
        <dbReference type="Proteomes" id="UP001188597"/>
    </source>
</evidence>
<sequence length="111" mass="13057">MKLLRQLCISVSLYLGVNRWIRDSGEEEKEKENKREDQNRNKKAGMNKKRKQSRGKKKKKEQRRKNSGKRDWGNPQGDLRRKYVVLGIKEMILGVLYVSPRDTNGVDREGV</sequence>
<name>A0AA89B6H5_9ASTE</name>
<dbReference type="AlphaFoldDB" id="A0AA89B6H5"/>